<proteinExistence type="predicted"/>
<accession>Q6CLH8</accession>
<dbReference type="InterPro" id="IPR023179">
    <property type="entry name" value="GTP-bd_ortho_bundle_sf"/>
</dbReference>
<dbReference type="InParanoid" id="Q6CLH8"/>
<keyword evidence="5" id="KW-1185">Reference proteome</keyword>
<dbReference type="CDD" id="cd01856">
    <property type="entry name" value="YlqF"/>
    <property type="match status" value="1"/>
</dbReference>
<dbReference type="GO" id="GO:0032543">
    <property type="term" value="P:mitochondrial translation"/>
    <property type="evidence" value="ECO:0007669"/>
    <property type="project" value="TreeGrafter"/>
</dbReference>
<dbReference type="Gene3D" id="3.40.50.300">
    <property type="entry name" value="P-loop containing nucleotide triphosphate hydrolases"/>
    <property type="match status" value="1"/>
</dbReference>
<dbReference type="InterPro" id="IPR027417">
    <property type="entry name" value="P-loop_NTPase"/>
</dbReference>
<evidence type="ECO:0000256" key="2">
    <source>
        <dbReference type="ARBA" id="ARBA00023134"/>
    </source>
</evidence>
<dbReference type="Pfam" id="PF01926">
    <property type="entry name" value="MMR_HSR1"/>
    <property type="match status" value="1"/>
</dbReference>
<dbReference type="EMBL" id="CR382126">
    <property type="protein sequence ID" value="CAG97919.1"/>
    <property type="molecule type" value="Genomic_DNA"/>
</dbReference>
<dbReference type="FunCoup" id="Q6CLH8">
    <property type="interactions" value="776"/>
</dbReference>
<evidence type="ECO:0000313" key="4">
    <source>
        <dbReference type="EMBL" id="CAG97919.1"/>
    </source>
</evidence>
<protein>
    <submittedName>
        <fullName evidence="4">KLLA0F02904p</fullName>
    </submittedName>
</protein>
<dbReference type="PaxDb" id="284590-Q6CLH8"/>
<dbReference type="SUPFAM" id="SSF52540">
    <property type="entry name" value="P-loop containing nucleoside triphosphate hydrolases"/>
    <property type="match status" value="1"/>
</dbReference>
<name>Q6CLH8_KLULA</name>
<keyword evidence="1" id="KW-0547">Nucleotide-binding</keyword>
<gene>
    <name evidence="4" type="ORF">KLLA0_F02904g</name>
</gene>
<dbReference type="KEGG" id="kla:KLLA0_F02904g"/>
<dbReference type="AlphaFoldDB" id="Q6CLH8"/>
<organism evidence="4 5">
    <name type="scientific">Kluyveromyces lactis (strain ATCC 8585 / CBS 2359 / DSM 70799 / NBRC 1267 / NRRL Y-1140 / WM37)</name>
    <name type="common">Yeast</name>
    <name type="synonym">Candida sphaerica</name>
    <dbReference type="NCBI Taxonomy" id="284590"/>
    <lineage>
        <taxon>Eukaryota</taxon>
        <taxon>Fungi</taxon>
        <taxon>Dikarya</taxon>
        <taxon>Ascomycota</taxon>
        <taxon>Saccharomycotina</taxon>
        <taxon>Saccharomycetes</taxon>
        <taxon>Saccharomycetales</taxon>
        <taxon>Saccharomycetaceae</taxon>
        <taxon>Kluyveromyces</taxon>
    </lineage>
</organism>
<dbReference type="InterPro" id="IPR006073">
    <property type="entry name" value="GTP-bd"/>
</dbReference>
<dbReference type="GO" id="GO:0005739">
    <property type="term" value="C:mitochondrion"/>
    <property type="evidence" value="ECO:0007669"/>
    <property type="project" value="TreeGrafter"/>
</dbReference>
<reference evidence="4 5" key="1">
    <citation type="journal article" date="2004" name="Nature">
        <title>Genome evolution in yeasts.</title>
        <authorList>
            <consortium name="Genolevures"/>
            <person name="Dujon B."/>
            <person name="Sherman D."/>
            <person name="Fischer G."/>
            <person name="Durrens P."/>
            <person name="Casaregola S."/>
            <person name="Lafontaine I."/>
            <person name="de Montigny J."/>
            <person name="Marck C."/>
            <person name="Neuveglise C."/>
            <person name="Talla E."/>
            <person name="Goffard N."/>
            <person name="Frangeul L."/>
            <person name="Aigle M."/>
            <person name="Anthouard V."/>
            <person name="Babour A."/>
            <person name="Barbe V."/>
            <person name="Barnay S."/>
            <person name="Blanchin S."/>
            <person name="Beckerich J.M."/>
            <person name="Beyne E."/>
            <person name="Bleykasten C."/>
            <person name="Boisrame A."/>
            <person name="Boyer J."/>
            <person name="Cattolico L."/>
            <person name="Confanioleri F."/>
            <person name="de Daruvar A."/>
            <person name="Despons L."/>
            <person name="Fabre E."/>
            <person name="Fairhead C."/>
            <person name="Ferry-Dumazet H."/>
            <person name="Groppi A."/>
            <person name="Hantraye F."/>
            <person name="Hennequin C."/>
            <person name="Jauniaux N."/>
            <person name="Joyet P."/>
            <person name="Kachouri R."/>
            <person name="Kerrest A."/>
            <person name="Koszul R."/>
            <person name="Lemaire M."/>
            <person name="Lesur I."/>
            <person name="Ma L."/>
            <person name="Muller H."/>
            <person name="Nicaud J.M."/>
            <person name="Nikolski M."/>
            <person name="Oztas S."/>
            <person name="Ozier-Kalogeropoulos O."/>
            <person name="Pellenz S."/>
            <person name="Potier S."/>
            <person name="Richard G.F."/>
            <person name="Straub M.L."/>
            <person name="Suleau A."/>
            <person name="Swennene D."/>
            <person name="Tekaia F."/>
            <person name="Wesolowski-Louvel M."/>
            <person name="Westhof E."/>
            <person name="Wirth B."/>
            <person name="Zeniou-Meyer M."/>
            <person name="Zivanovic I."/>
            <person name="Bolotin-Fukuhara M."/>
            <person name="Thierry A."/>
            <person name="Bouchier C."/>
            <person name="Caudron B."/>
            <person name="Scarpelli C."/>
            <person name="Gaillardin C."/>
            <person name="Weissenbach J."/>
            <person name="Wincker P."/>
            <person name="Souciet J.L."/>
        </authorList>
    </citation>
    <scope>NUCLEOTIDE SEQUENCE [LARGE SCALE GENOMIC DNA]</scope>
    <source>
        <strain evidence="5">ATCC 8585 / CBS 2359 / DSM 70799 / NBRC 1267 / NRRL Y-1140 / WM37</strain>
    </source>
</reference>
<dbReference type="eggNOG" id="KOG2485">
    <property type="taxonomic scope" value="Eukaryota"/>
</dbReference>
<dbReference type="GO" id="GO:0005525">
    <property type="term" value="F:GTP binding"/>
    <property type="evidence" value="ECO:0007669"/>
    <property type="project" value="UniProtKB-KW"/>
</dbReference>
<evidence type="ECO:0000313" key="5">
    <source>
        <dbReference type="Proteomes" id="UP000000598"/>
    </source>
</evidence>
<dbReference type="Gene3D" id="1.10.1580.10">
    <property type="match status" value="1"/>
</dbReference>
<keyword evidence="2" id="KW-0342">GTP-binding</keyword>
<evidence type="ECO:0000256" key="1">
    <source>
        <dbReference type="ARBA" id="ARBA00022741"/>
    </source>
</evidence>
<dbReference type="Proteomes" id="UP000000598">
    <property type="component" value="Chromosome F"/>
</dbReference>
<sequence>MNVSVKCVKYSGRRLQSTFVPRMVFPDFNIPTSDFKGHQKKAIQRAQNLLPQLNLLVELRDSRAPIATRNLIFDYLSLEKKVDRLVVYTKTDQCDPAIIASLNKWHKEMDEQYIMIDGRSKKGAKDLLHILKWKYDKFLQKNDPGKKTVGLPLGYRMLIGGMPNVGKSTLVNSLRFTGYAGLDHSDGSKPKKVAKTGDQAGVTRNTSECIRISDYKGGLFLYDTPGISLPAKAMSKQRMLSLSLCGCVKNNLVDPVIQADFLLYLLNLQGKYQFYTHYTTTPTNNIDILLSGLKKQVGMTNENAAAIYWTDSWRQGRVLKSGLRSGSKKSSKATPALFELEPILENFQYKKTMQEELEILKGWDVLSQPLLNKREKHLSKANTLF</sequence>
<dbReference type="STRING" id="284590.Q6CLH8"/>
<evidence type="ECO:0000259" key="3">
    <source>
        <dbReference type="Pfam" id="PF01926"/>
    </source>
</evidence>
<dbReference type="PANTHER" id="PTHR45782:SF4">
    <property type="entry name" value="MITOCHONDRIAL RIBOSOME-ASSOCIATED GTPASE 1"/>
    <property type="match status" value="1"/>
</dbReference>
<dbReference type="OMA" id="GVLWPKF"/>
<dbReference type="PANTHER" id="PTHR45782">
    <property type="entry name" value="MITOCHONDRIAL RIBOSOME-ASSOCIATED GTPASE 1"/>
    <property type="match status" value="1"/>
</dbReference>
<dbReference type="GO" id="GO:0003924">
    <property type="term" value="F:GTPase activity"/>
    <property type="evidence" value="ECO:0007669"/>
    <property type="project" value="TreeGrafter"/>
</dbReference>
<feature type="domain" description="G" evidence="3">
    <location>
        <begin position="157"/>
        <end position="267"/>
    </location>
</feature>
<dbReference type="HOGENOM" id="CLU_011106_0_1_1"/>